<reference evidence="1" key="1">
    <citation type="submission" date="2022-06" db="EMBL/GenBank/DDBJ databases">
        <title>Uncovering the hologenomic basis of an extraordinary plant invasion.</title>
        <authorList>
            <person name="Bieker V.C."/>
            <person name="Martin M.D."/>
            <person name="Gilbert T."/>
            <person name="Hodgins K."/>
            <person name="Battlay P."/>
            <person name="Petersen B."/>
            <person name="Wilson J."/>
        </authorList>
    </citation>
    <scope>NUCLEOTIDE SEQUENCE</scope>
    <source>
        <strain evidence="1">AA19_3_7</strain>
        <tissue evidence="1">Leaf</tissue>
    </source>
</reference>
<proteinExistence type="predicted"/>
<sequence length="60" mass="6632">TVSSRNPLPIDLCSAPAFLRLPAASSFDLCCERKKLRSYGGGRLGSDEQERFIRTSTSLR</sequence>
<evidence type="ECO:0000313" key="1">
    <source>
        <dbReference type="EMBL" id="KAI7746086.1"/>
    </source>
</evidence>
<comment type="caution">
    <text evidence="1">The sequence shown here is derived from an EMBL/GenBank/DDBJ whole genome shotgun (WGS) entry which is preliminary data.</text>
</comment>
<dbReference type="AlphaFoldDB" id="A0AAD5CQ20"/>
<dbReference type="EMBL" id="JAMZMK010007046">
    <property type="protein sequence ID" value="KAI7746086.1"/>
    <property type="molecule type" value="Genomic_DNA"/>
</dbReference>
<accession>A0AAD5CQ20</accession>
<keyword evidence="2" id="KW-1185">Reference proteome</keyword>
<name>A0AAD5CQ20_AMBAR</name>
<dbReference type="Proteomes" id="UP001206925">
    <property type="component" value="Unassembled WGS sequence"/>
</dbReference>
<organism evidence="1 2">
    <name type="scientific">Ambrosia artemisiifolia</name>
    <name type="common">Common ragweed</name>
    <dbReference type="NCBI Taxonomy" id="4212"/>
    <lineage>
        <taxon>Eukaryota</taxon>
        <taxon>Viridiplantae</taxon>
        <taxon>Streptophyta</taxon>
        <taxon>Embryophyta</taxon>
        <taxon>Tracheophyta</taxon>
        <taxon>Spermatophyta</taxon>
        <taxon>Magnoliopsida</taxon>
        <taxon>eudicotyledons</taxon>
        <taxon>Gunneridae</taxon>
        <taxon>Pentapetalae</taxon>
        <taxon>asterids</taxon>
        <taxon>campanulids</taxon>
        <taxon>Asterales</taxon>
        <taxon>Asteraceae</taxon>
        <taxon>Asteroideae</taxon>
        <taxon>Heliantheae alliance</taxon>
        <taxon>Heliantheae</taxon>
        <taxon>Ambrosia</taxon>
    </lineage>
</organism>
<gene>
    <name evidence="1" type="ORF">M8C21_024651</name>
</gene>
<protein>
    <submittedName>
        <fullName evidence="1">Uncharacterized protein</fullName>
    </submittedName>
</protein>
<evidence type="ECO:0000313" key="2">
    <source>
        <dbReference type="Proteomes" id="UP001206925"/>
    </source>
</evidence>
<feature type="non-terminal residue" evidence="1">
    <location>
        <position position="1"/>
    </location>
</feature>